<feature type="compositionally biased region" description="Basic and acidic residues" evidence="1">
    <location>
        <begin position="36"/>
        <end position="45"/>
    </location>
</feature>
<accession>A0A7I8VC76</accession>
<comment type="caution">
    <text evidence="3">The sequence shown here is derived from an EMBL/GenBank/DDBJ whole genome shotgun (WGS) entry which is preliminary data.</text>
</comment>
<feature type="region of interest" description="Disordered" evidence="1">
    <location>
        <begin position="267"/>
        <end position="290"/>
    </location>
</feature>
<feature type="compositionally biased region" description="Acidic residues" evidence="1">
    <location>
        <begin position="272"/>
        <end position="283"/>
    </location>
</feature>
<feature type="compositionally biased region" description="Low complexity" evidence="1">
    <location>
        <begin position="438"/>
        <end position="459"/>
    </location>
</feature>
<proteinExistence type="predicted"/>
<gene>
    <name evidence="3" type="ORF">DGYR_LOCUS2462</name>
</gene>
<evidence type="ECO:0000256" key="1">
    <source>
        <dbReference type="SAM" id="MobiDB-lite"/>
    </source>
</evidence>
<feature type="compositionally biased region" description="Basic residues" evidence="1">
    <location>
        <begin position="77"/>
        <end position="87"/>
    </location>
</feature>
<feature type="compositionally biased region" description="Low complexity" evidence="1">
    <location>
        <begin position="46"/>
        <end position="59"/>
    </location>
</feature>
<feature type="domain" description="C2H2-type" evidence="2">
    <location>
        <begin position="142"/>
        <end position="167"/>
    </location>
</feature>
<dbReference type="AlphaFoldDB" id="A0A7I8VC76"/>
<dbReference type="InterPro" id="IPR013087">
    <property type="entry name" value="Znf_C2H2_type"/>
</dbReference>
<feature type="region of interest" description="Disordered" evidence="1">
    <location>
        <begin position="1"/>
        <end position="90"/>
    </location>
</feature>
<evidence type="ECO:0000313" key="3">
    <source>
        <dbReference type="EMBL" id="CAD5113482.1"/>
    </source>
</evidence>
<reference evidence="3 4" key="1">
    <citation type="submission" date="2020-08" db="EMBL/GenBank/DDBJ databases">
        <authorList>
            <person name="Hejnol A."/>
        </authorList>
    </citation>
    <scope>NUCLEOTIDE SEQUENCE [LARGE SCALE GENOMIC DNA]</scope>
</reference>
<dbReference type="Proteomes" id="UP000549394">
    <property type="component" value="Unassembled WGS sequence"/>
</dbReference>
<feature type="compositionally biased region" description="Basic and acidic residues" evidence="1">
    <location>
        <begin position="232"/>
        <end position="246"/>
    </location>
</feature>
<protein>
    <submittedName>
        <fullName evidence="3">DgyrCDS2647</fullName>
    </submittedName>
</protein>
<evidence type="ECO:0000259" key="2">
    <source>
        <dbReference type="SMART" id="SM00355"/>
    </source>
</evidence>
<keyword evidence="4" id="KW-1185">Reference proteome</keyword>
<organism evidence="3 4">
    <name type="scientific">Dimorphilus gyrociliatus</name>
    <dbReference type="NCBI Taxonomy" id="2664684"/>
    <lineage>
        <taxon>Eukaryota</taxon>
        <taxon>Metazoa</taxon>
        <taxon>Spiralia</taxon>
        <taxon>Lophotrochozoa</taxon>
        <taxon>Annelida</taxon>
        <taxon>Polychaeta</taxon>
        <taxon>Polychaeta incertae sedis</taxon>
        <taxon>Dinophilidae</taxon>
        <taxon>Dimorphilus</taxon>
    </lineage>
</organism>
<feature type="region of interest" description="Disordered" evidence="1">
    <location>
        <begin position="384"/>
        <end position="459"/>
    </location>
</feature>
<name>A0A7I8VC76_9ANNE</name>
<dbReference type="SMART" id="SM00355">
    <property type="entry name" value="ZnF_C2H2"/>
    <property type="match status" value="2"/>
</dbReference>
<feature type="domain" description="C2H2-type" evidence="2">
    <location>
        <begin position="109"/>
        <end position="132"/>
    </location>
</feature>
<sequence length="459" mass="51273">MFHKGQFLAGTVISPSKQRRNLADFKPRPGSRPRGKQSDTNESSREVLSTSISSSSAENEPIDLSSTSTSFDQEGRRIKRKKYKKNMKKPEIEERDPLEDLLKYFRLIYECSLCHFIAHRSSGYDLHAQMKHNSRSKAIPYYQCRDDDCELLCDTEVSAWDHLKNTHNIDLGPKPKTNIVGKVCELFDDRFRQEDSLSPSPKKSKINESKLPSRTNILSTSDRSPPSLTKVNTEEKHSSPVKKAEIPKISAVQEAEPFDYSLKLSPAAPEEVNGEEESADDDSMSSNESPNLVIDLSPKAEEEPIETKEKPLPSILTFSEKLSAADYPQPRTSYISDEAADMACGRYKIAPHSSVALWWDRIGAAVVNHRRQLSQEGIVTDCNYGSKPTYQKPKKRPTKKAQAEDSSGPKPLKFILPKQVPTSTNTVTQPSMPIVEQNTGKSSGKTTKKAAPSTSSKNK</sequence>
<feature type="compositionally biased region" description="Polar residues" evidence="1">
    <location>
        <begin position="210"/>
        <end position="231"/>
    </location>
</feature>
<feature type="region of interest" description="Disordered" evidence="1">
    <location>
        <begin position="194"/>
        <end position="250"/>
    </location>
</feature>
<dbReference type="EMBL" id="CAJFCJ010000004">
    <property type="protein sequence ID" value="CAD5113482.1"/>
    <property type="molecule type" value="Genomic_DNA"/>
</dbReference>
<evidence type="ECO:0000313" key="4">
    <source>
        <dbReference type="Proteomes" id="UP000549394"/>
    </source>
</evidence>
<feature type="compositionally biased region" description="Polar residues" evidence="1">
    <location>
        <begin position="420"/>
        <end position="431"/>
    </location>
</feature>